<reference evidence="2" key="1">
    <citation type="journal article" date="2023" name="Front. Plant Sci.">
        <title>Chromosomal-level genome assembly of Melastoma candidum provides insights into trichome evolution.</title>
        <authorList>
            <person name="Zhong Y."/>
            <person name="Wu W."/>
            <person name="Sun C."/>
            <person name="Zou P."/>
            <person name="Liu Y."/>
            <person name="Dai S."/>
            <person name="Zhou R."/>
        </authorList>
    </citation>
    <scope>NUCLEOTIDE SEQUENCE [LARGE SCALE GENOMIC DNA]</scope>
</reference>
<comment type="caution">
    <text evidence="1">The sequence shown here is derived from an EMBL/GenBank/DDBJ whole genome shotgun (WGS) entry which is preliminary data.</text>
</comment>
<sequence>MRELQWLGDKETRPSPRVNVSPYRERLFCHDLIHHPRRPLTPRKPRRDVPNVAGLYSVLWAKGKENYSENRPDSKFDTEKPLLS</sequence>
<protein>
    <submittedName>
        <fullName evidence="1">Uncharacterized protein</fullName>
    </submittedName>
</protein>
<evidence type="ECO:0000313" key="1">
    <source>
        <dbReference type="EMBL" id="KAI4364850.1"/>
    </source>
</evidence>
<keyword evidence="2" id="KW-1185">Reference proteome</keyword>
<accession>A0ACB9QHR6</accession>
<proteinExistence type="predicted"/>
<dbReference type="EMBL" id="CM042885">
    <property type="protein sequence ID" value="KAI4364850.1"/>
    <property type="molecule type" value="Genomic_DNA"/>
</dbReference>
<organism evidence="1 2">
    <name type="scientific">Melastoma candidum</name>
    <dbReference type="NCBI Taxonomy" id="119954"/>
    <lineage>
        <taxon>Eukaryota</taxon>
        <taxon>Viridiplantae</taxon>
        <taxon>Streptophyta</taxon>
        <taxon>Embryophyta</taxon>
        <taxon>Tracheophyta</taxon>
        <taxon>Spermatophyta</taxon>
        <taxon>Magnoliopsida</taxon>
        <taxon>eudicotyledons</taxon>
        <taxon>Gunneridae</taxon>
        <taxon>Pentapetalae</taxon>
        <taxon>rosids</taxon>
        <taxon>malvids</taxon>
        <taxon>Myrtales</taxon>
        <taxon>Melastomataceae</taxon>
        <taxon>Melastomatoideae</taxon>
        <taxon>Melastomateae</taxon>
        <taxon>Melastoma</taxon>
    </lineage>
</organism>
<evidence type="ECO:0000313" key="2">
    <source>
        <dbReference type="Proteomes" id="UP001057402"/>
    </source>
</evidence>
<name>A0ACB9QHR6_9MYRT</name>
<dbReference type="Proteomes" id="UP001057402">
    <property type="component" value="Chromosome 6"/>
</dbReference>
<gene>
    <name evidence="1" type="ORF">MLD38_020887</name>
</gene>